<evidence type="ECO:0000256" key="1">
    <source>
        <dbReference type="ARBA" id="ARBA00004123"/>
    </source>
</evidence>
<dbReference type="CTD" id="41971"/>
<keyword evidence="5" id="KW-0132">Cell division</keyword>
<feature type="compositionally biased region" description="Low complexity" evidence="17">
    <location>
        <begin position="606"/>
        <end position="619"/>
    </location>
</feature>
<comment type="similarity">
    <text evidence="15">Belongs to the Integrator subunit 13 family.</text>
</comment>
<dbReference type="OMA" id="GIKWISP"/>
<feature type="region of interest" description="Disordered" evidence="17">
    <location>
        <begin position="580"/>
        <end position="619"/>
    </location>
</feature>
<protein>
    <recommendedName>
        <fullName evidence="3">Protein asunder</fullName>
    </recommendedName>
    <alternativeName>
        <fullName evidence="14">Cell cycle regulator Mat89Bb</fullName>
    </alternativeName>
    <alternativeName>
        <fullName evidence="13">Set apart in position or space protein</fullName>
    </alternativeName>
</protein>
<evidence type="ECO:0000313" key="18">
    <source>
        <dbReference type="Proteomes" id="UP000694843"/>
    </source>
</evidence>
<evidence type="ECO:0000256" key="2">
    <source>
        <dbReference type="ARBA" id="ARBA00004556"/>
    </source>
</evidence>
<evidence type="ECO:0000256" key="16">
    <source>
        <dbReference type="ARBA" id="ARBA00065185"/>
    </source>
</evidence>
<dbReference type="Proteomes" id="UP000694843">
    <property type="component" value="Unplaced"/>
</dbReference>
<comment type="subcellular location">
    <subcellularLocation>
        <location evidence="2">Cytoplasm</location>
        <location evidence="2">Perinuclear region</location>
    </subcellularLocation>
    <subcellularLocation>
        <location evidence="1">Nucleus</location>
    </subcellularLocation>
</comment>
<dbReference type="GO" id="GO:0048471">
    <property type="term" value="C:perinuclear region of cytoplasm"/>
    <property type="evidence" value="ECO:0007669"/>
    <property type="project" value="UniProtKB-SubCell"/>
</dbReference>
<proteinExistence type="inferred from homology"/>
<keyword evidence="6" id="KW-0498">Mitosis</keyword>
<dbReference type="GO" id="GO:0007283">
    <property type="term" value="P:spermatogenesis"/>
    <property type="evidence" value="ECO:0007669"/>
    <property type="project" value="UniProtKB-KW"/>
</dbReference>
<keyword evidence="10" id="KW-0539">Nucleus</keyword>
<evidence type="ECO:0000256" key="14">
    <source>
        <dbReference type="ARBA" id="ARBA00032585"/>
    </source>
</evidence>
<keyword evidence="11" id="KW-0469">Meiosis</keyword>
<reference evidence="19" key="1">
    <citation type="submission" date="2025-08" db="UniProtKB">
        <authorList>
            <consortium name="RefSeq"/>
        </authorList>
    </citation>
    <scope>IDENTIFICATION</scope>
    <source>
        <tissue evidence="19">Whole organism</tissue>
    </source>
</reference>
<keyword evidence="7" id="KW-0221">Differentiation</keyword>
<dbReference type="GO" id="GO:0051642">
    <property type="term" value="P:centrosome localization"/>
    <property type="evidence" value="ECO:0007669"/>
    <property type="project" value="TreeGrafter"/>
</dbReference>
<sequence length="673" mass="73805">MSSLSQKTVFVMDHTLAASSGVQLDMESFCKPRLSGSGMSLPHASHYIPLLPVDKTIWTCAVEAITEYCRIVWDIFPGTRFISLMSIGGGAVERLSSWHQDQSLNAIMQLLMVLGPARPGTADLLSGCLAALQNLTEVTPAQKLQTQPVGNKGRVVVVTKLHSDDEARLYYQKFCDLVANVNRSVDGDKVPIAHVQLVLLSFIGEKEPSRVNNGSLSGGGSGVSGEVVEMQCGSCVAAKLCSLVVRHYNLASTTVTGIPMKEEQNASSSANYDVELFHPAEAHAATAGDNSIRTTRQDTDYPTVTLKWSTPRTNASQELHQCSTAFRITSVDVNSRPSSCLTNFLLNGRWVMLEMPKKTPTQHTKVMSHMLAAHGGDIYIHTLLTARTVLEDPPSISEGQGGKVTDYRIPDFAQLIRANMLVPYGKNGPERSREQLDRHTKHFPITLSQTTLFSIGPPIESLLKFIVQSELTDDEVLECKQVIFSLLNAEVQGDSLNTSHIRTKGLKKEDQYKAMWKELERFLLDHNSSANHQKVYECFLHCHSKEPVSAYDSSSGASNQESVNIDQALEELDAAVAASLPRHGGGSKRHHANETSSDGSKKRRVTQPSITSSTSPSVTSGMSLLTIMMQKIKSSEGKCLPFAGQLKAENNVTKLYANFQKEKDKEDMSSRRK</sequence>
<evidence type="ECO:0000256" key="12">
    <source>
        <dbReference type="ARBA" id="ARBA00023306"/>
    </source>
</evidence>
<dbReference type="KEGG" id="hazt:108667905"/>
<dbReference type="Pfam" id="PF10221">
    <property type="entry name" value="Mat89Bb"/>
    <property type="match status" value="1"/>
</dbReference>
<dbReference type="PANTHER" id="PTHR12955:SF1">
    <property type="entry name" value="INTEGRATOR COMPLEX SUBUNIT 13"/>
    <property type="match status" value="1"/>
</dbReference>
<dbReference type="PANTHER" id="PTHR12955">
    <property type="entry name" value="SARCOMA ANTIGEN NY-SAR-95-RELATED"/>
    <property type="match status" value="1"/>
</dbReference>
<dbReference type="AlphaFoldDB" id="A0A8B7NA87"/>
<keyword evidence="9" id="KW-0175">Coiled coil</keyword>
<evidence type="ECO:0000256" key="6">
    <source>
        <dbReference type="ARBA" id="ARBA00022776"/>
    </source>
</evidence>
<organism evidence="18 19">
    <name type="scientific">Hyalella azteca</name>
    <name type="common">Amphipod</name>
    <dbReference type="NCBI Taxonomy" id="294128"/>
    <lineage>
        <taxon>Eukaryota</taxon>
        <taxon>Metazoa</taxon>
        <taxon>Ecdysozoa</taxon>
        <taxon>Arthropoda</taxon>
        <taxon>Crustacea</taxon>
        <taxon>Multicrustacea</taxon>
        <taxon>Malacostraca</taxon>
        <taxon>Eumalacostraca</taxon>
        <taxon>Peracarida</taxon>
        <taxon>Amphipoda</taxon>
        <taxon>Senticaudata</taxon>
        <taxon>Talitrida</taxon>
        <taxon>Talitroidea</taxon>
        <taxon>Hyalellidae</taxon>
        <taxon>Hyalella</taxon>
    </lineage>
</organism>
<evidence type="ECO:0000256" key="13">
    <source>
        <dbReference type="ARBA" id="ARBA00030658"/>
    </source>
</evidence>
<evidence type="ECO:0000313" key="19">
    <source>
        <dbReference type="RefSeq" id="XP_018010495.1"/>
    </source>
</evidence>
<dbReference type="GeneID" id="108667905"/>
<keyword evidence="4" id="KW-0963">Cytoplasm</keyword>
<dbReference type="GO" id="GO:0032039">
    <property type="term" value="C:integrator complex"/>
    <property type="evidence" value="ECO:0007669"/>
    <property type="project" value="TreeGrafter"/>
</dbReference>
<accession>A0A8B7NA87</accession>
<keyword evidence="18" id="KW-1185">Reference proteome</keyword>
<evidence type="ECO:0000256" key="8">
    <source>
        <dbReference type="ARBA" id="ARBA00022871"/>
    </source>
</evidence>
<dbReference type="RefSeq" id="XP_018010495.1">
    <property type="nucleotide sequence ID" value="XM_018155006.2"/>
</dbReference>
<dbReference type="InterPro" id="IPR019355">
    <property type="entry name" value="Cell_cycle_regulator_Mat89Bb"/>
</dbReference>
<dbReference type="OrthoDB" id="5844105at2759"/>
<keyword evidence="12" id="KW-0131">Cell cycle</keyword>
<evidence type="ECO:0000256" key="5">
    <source>
        <dbReference type="ARBA" id="ARBA00022618"/>
    </source>
</evidence>
<name>A0A8B7NA87_HYAAZ</name>
<evidence type="ECO:0000256" key="10">
    <source>
        <dbReference type="ARBA" id="ARBA00023242"/>
    </source>
</evidence>
<evidence type="ECO:0000256" key="15">
    <source>
        <dbReference type="ARBA" id="ARBA00061603"/>
    </source>
</evidence>
<gene>
    <name evidence="19" type="primary">LOC108667905</name>
</gene>
<evidence type="ECO:0000256" key="7">
    <source>
        <dbReference type="ARBA" id="ARBA00022782"/>
    </source>
</evidence>
<evidence type="ECO:0000256" key="17">
    <source>
        <dbReference type="SAM" id="MobiDB-lite"/>
    </source>
</evidence>
<comment type="subunit">
    <text evidence="16">Belongs to the multiprotein complex Integrator, at least composed of IntS1, IntS2, IntS3, IntS4, omd/IntS5, IntS6, defl/IntS7, IntS8, IntS9, IntS10, IntS11, IntS12, asun/IntS13, IntS14 and IntS15. The core complex associates with protein phosphatase 2A subunits mts/PP2A and Pp2A-29B, to form the Integrator-PP2A (INTAC) complex.</text>
</comment>
<evidence type="ECO:0000256" key="4">
    <source>
        <dbReference type="ARBA" id="ARBA00022490"/>
    </source>
</evidence>
<dbReference type="GO" id="GO:0051321">
    <property type="term" value="P:meiotic cell cycle"/>
    <property type="evidence" value="ECO:0007669"/>
    <property type="project" value="UniProtKB-KW"/>
</dbReference>
<keyword evidence="8" id="KW-0744">Spermatogenesis</keyword>
<dbReference type="GO" id="GO:0051301">
    <property type="term" value="P:cell division"/>
    <property type="evidence" value="ECO:0007669"/>
    <property type="project" value="UniProtKB-KW"/>
</dbReference>
<evidence type="ECO:0000256" key="9">
    <source>
        <dbReference type="ARBA" id="ARBA00023054"/>
    </source>
</evidence>
<evidence type="ECO:0000256" key="3">
    <source>
        <dbReference type="ARBA" id="ARBA00020501"/>
    </source>
</evidence>
<dbReference type="GO" id="GO:0030154">
    <property type="term" value="P:cell differentiation"/>
    <property type="evidence" value="ECO:0007669"/>
    <property type="project" value="UniProtKB-KW"/>
</dbReference>
<evidence type="ECO:0000256" key="11">
    <source>
        <dbReference type="ARBA" id="ARBA00023254"/>
    </source>
</evidence>
<dbReference type="GO" id="GO:0007346">
    <property type="term" value="P:regulation of mitotic cell cycle"/>
    <property type="evidence" value="ECO:0007669"/>
    <property type="project" value="TreeGrafter"/>
</dbReference>